<accession>A0A8S9R569</accession>
<reference evidence="2" key="1">
    <citation type="submission" date="2019-12" db="EMBL/GenBank/DDBJ databases">
        <title>Genome sequencing and annotation of Brassica cretica.</title>
        <authorList>
            <person name="Studholme D.J."/>
            <person name="Sarris P."/>
        </authorList>
    </citation>
    <scope>NUCLEOTIDE SEQUENCE</scope>
    <source>
        <strain evidence="2">PFS-109/04</strain>
        <tissue evidence="2">Leaf</tissue>
    </source>
</reference>
<keyword evidence="1" id="KW-1133">Transmembrane helix</keyword>
<comment type="caution">
    <text evidence="2">The sequence shown here is derived from an EMBL/GenBank/DDBJ whole genome shotgun (WGS) entry which is preliminary data.</text>
</comment>
<evidence type="ECO:0000313" key="2">
    <source>
        <dbReference type="EMBL" id="KAF3559567.1"/>
    </source>
</evidence>
<feature type="transmembrane region" description="Helical" evidence="1">
    <location>
        <begin position="90"/>
        <end position="113"/>
    </location>
</feature>
<dbReference type="Proteomes" id="UP000712600">
    <property type="component" value="Unassembled WGS sequence"/>
</dbReference>
<proteinExistence type="predicted"/>
<dbReference type="EMBL" id="QGKX02000996">
    <property type="protein sequence ID" value="KAF3559567.1"/>
    <property type="molecule type" value="Genomic_DNA"/>
</dbReference>
<sequence>MSFNVQAALCFPLGEPLSAFSGRHLMTRRLFLNLLCHGGISGYMARKSGSKVVGTLDLEPGSWDPEPGTQRGYEDQHSLGRAPLAFGIRLARLLLVNCPLILMLVAFLVVPALNLATAISNVLSSLKEVFPAAIGHRCRSSSMGDWSLSGGRLLRVKIPGSS</sequence>
<name>A0A8S9R569_BRACR</name>
<dbReference type="AlphaFoldDB" id="A0A8S9R569"/>
<keyword evidence="1" id="KW-0472">Membrane</keyword>
<gene>
    <name evidence="2" type="ORF">F2Q69_00012877</name>
</gene>
<organism evidence="2 3">
    <name type="scientific">Brassica cretica</name>
    <name type="common">Mustard</name>
    <dbReference type="NCBI Taxonomy" id="69181"/>
    <lineage>
        <taxon>Eukaryota</taxon>
        <taxon>Viridiplantae</taxon>
        <taxon>Streptophyta</taxon>
        <taxon>Embryophyta</taxon>
        <taxon>Tracheophyta</taxon>
        <taxon>Spermatophyta</taxon>
        <taxon>Magnoliopsida</taxon>
        <taxon>eudicotyledons</taxon>
        <taxon>Gunneridae</taxon>
        <taxon>Pentapetalae</taxon>
        <taxon>rosids</taxon>
        <taxon>malvids</taxon>
        <taxon>Brassicales</taxon>
        <taxon>Brassicaceae</taxon>
        <taxon>Brassiceae</taxon>
        <taxon>Brassica</taxon>
    </lineage>
</organism>
<evidence type="ECO:0000313" key="3">
    <source>
        <dbReference type="Proteomes" id="UP000712600"/>
    </source>
</evidence>
<keyword evidence="1" id="KW-0812">Transmembrane</keyword>
<protein>
    <submittedName>
        <fullName evidence="2">Uncharacterized protein</fullName>
    </submittedName>
</protein>
<evidence type="ECO:0000256" key="1">
    <source>
        <dbReference type="SAM" id="Phobius"/>
    </source>
</evidence>